<dbReference type="EMBL" id="CACVKT020006490">
    <property type="protein sequence ID" value="CAC5402167.1"/>
    <property type="molecule type" value="Genomic_DNA"/>
</dbReference>
<evidence type="ECO:0000313" key="7">
    <source>
        <dbReference type="EMBL" id="CAC5402167.1"/>
    </source>
</evidence>
<dbReference type="SMART" id="SM00636">
    <property type="entry name" value="Glyco_18"/>
    <property type="match status" value="1"/>
</dbReference>
<evidence type="ECO:0000256" key="1">
    <source>
        <dbReference type="ARBA" id="ARBA00022801"/>
    </source>
</evidence>
<evidence type="ECO:0000256" key="5">
    <source>
        <dbReference type="SAM" id="SignalP"/>
    </source>
</evidence>
<dbReference type="GO" id="GO:0005975">
    <property type="term" value="P:carbohydrate metabolic process"/>
    <property type="evidence" value="ECO:0007669"/>
    <property type="project" value="InterPro"/>
</dbReference>
<gene>
    <name evidence="7" type="ORF">MCOR_36152</name>
</gene>
<feature type="chain" id="PRO_5026828900" evidence="5">
    <location>
        <begin position="22"/>
        <end position="438"/>
    </location>
</feature>
<dbReference type="Pfam" id="PF00704">
    <property type="entry name" value="Glyco_hydro_18"/>
    <property type="match status" value="1"/>
</dbReference>
<evidence type="ECO:0000256" key="2">
    <source>
        <dbReference type="ARBA" id="ARBA00023295"/>
    </source>
</evidence>
<dbReference type="GO" id="GO:0008061">
    <property type="term" value="F:chitin binding"/>
    <property type="evidence" value="ECO:0007669"/>
    <property type="project" value="InterPro"/>
</dbReference>
<dbReference type="InterPro" id="IPR029070">
    <property type="entry name" value="Chitinase_insertion_sf"/>
</dbReference>
<sequence length="438" mass="49974">MDIRRQLLILFQIFLAALIQGYDIRRVCYFSGSSIYRDGHEFSLKPKDIDPFLCTHLIYASAALDDDGISVKLPDGYDDFQQYRDLTNLMTINEDLTVMLSVGGWELGSQSWSRLVSSRTNMEAFALEVIRYLRMHNFDGLDVNWEYPGTRGSPPGDKHNFAELLEVLQHYFEIEEEPDNKETLVLSVCVDPTQQMIDKSYDLNRISRVVDFINLKLYDFYGHWDDPMRVYPHSALTGENGVKNVNSLINNWIAQGVPKHKIILGIPFFGRSFRLQNSNLSAPGSLAIGPGSDNGDGYPVKNLCHLIKNGGLSEQMYARVPFIVHEDEWISHDNPVSVQEKAELVRSNNLGGVCVWTIDMDDFNGACGTKYPMMFAVLHGLHEYDEYITDKEEAMLFMAEQKRLGKERLSNVALEKRKAGHMLDQLNVPHKSESTFIW</sequence>
<dbReference type="GO" id="GO:0008843">
    <property type="term" value="F:endochitinase activity"/>
    <property type="evidence" value="ECO:0007669"/>
    <property type="project" value="UniProtKB-EC"/>
</dbReference>
<dbReference type="AlphaFoldDB" id="A0A6J8D3F2"/>
<keyword evidence="2 3" id="KW-0326">Glycosidase</keyword>
<proteinExistence type="inferred from homology"/>
<protein>
    <submittedName>
        <fullName evidence="7">E3.2.1.14</fullName>
        <ecNumber evidence="7">3.2.1.14</ecNumber>
    </submittedName>
</protein>
<accession>A0A6J8D3F2</accession>
<dbReference type="GO" id="GO:0006032">
    <property type="term" value="P:chitin catabolic process"/>
    <property type="evidence" value="ECO:0007669"/>
    <property type="project" value="UniProtKB-ARBA"/>
</dbReference>
<evidence type="ECO:0000256" key="3">
    <source>
        <dbReference type="RuleBase" id="RU000489"/>
    </source>
</evidence>
<dbReference type="Proteomes" id="UP000507470">
    <property type="component" value="Unassembled WGS sequence"/>
</dbReference>
<comment type="similarity">
    <text evidence="4">Belongs to the glycosyl hydrolase 18 family.</text>
</comment>
<organism evidence="7 8">
    <name type="scientific">Mytilus coruscus</name>
    <name type="common">Sea mussel</name>
    <dbReference type="NCBI Taxonomy" id="42192"/>
    <lineage>
        <taxon>Eukaryota</taxon>
        <taxon>Metazoa</taxon>
        <taxon>Spiralia</taxon>
        <taxon>Lophotrochozoa</taxon>
        <taxon>Mollusca</taxon>
        <taxon>Bivalvia</taxon>
        <taxon>Autobranchia</taxon>
        <taxon>Pteriomorphia</taxon>
        <taxon>Mytilida</taxon>
        <taxon>Mytiloidea</taxon>
        <taxon>Mytilidae</taxon>
        <taxon>Mytilinae</taxon>
        <taxon>Mytilus</taxon>
    </lineage>
</organism>
<keyword evidence="8" id="KW-1185">Reference proteome</keyword>
<dbReference type="PANTHER" id="PTHR11177:SF317">
    <property type="entry name" value="CHITINASE 12-RELATED"/>
    <property type="match status" value="1"/>
</dbReference>
<dbReference type="InterPro" id="IPR050314">
    <property type="entry name" value="Glycosyl_Hydrlase_18"/>
</dbReference>
<dbReference type="PANTHER" id="PTHR11177">
    <property type="entry name" value="CHITINASE"/>
    <property type="match status" value="1"/>
</dbReference>
<keyword evidence="5" id="KW-0732">Signal</keyword>
<keyword evidence="1 3" id="KW-0378">Hydrolase</keyword>
<evidence type="ECO:0000313" key="8">
    <source>
        <dbReference type="Proteomes" id="UP000507470"/>
    </source>
</evidence>
<feature type="domain" description="GH18" evidence="6">
    <location>
        <begin position="24"/>
        <end position="384"/>
    </location>
</feature>
<dbReference type="PROSITE" id="PS01095">
    <property type="entry name" value="GH18_1"/>
    <property type="match status" value="1"/>
</dbReference>
<dbReference type="OrthoDB" id="76388at2759"/>
<evidence type="ECO:0000259" key="6">
    <source>
        <dbReference type="PROSITE" id="PS51910"/>
    </source>
</evidence>
<dbReference type="SUPFAM" id="SSF51445">
    <property type="entry name" value="(Trans)glycosidases"/>
    <property type="match status" value="1"/>
</dbReference>
<dbReference type="InterPro" id="IPR001223">
    <property type="entry name" value="Glyco_hydro18_cat"/>
</dbReference>
<dbReference type="PROSITE" id="PS51910">
    <property type="entry name" value="GH18_2"/>
    <property type="match status" value="1"/>
</dbReference>
<dbReference type="Gene3D" id="3.10.50.10">
    <property type="match status" value="1"/>
</dbReference>
<dbReference type="InterPro" id="IPR001579">
    <property type="entry name" value="Glyco_hydro_18_chit_AS"/>
</dbReference>
<dbReference type="Gene3D" id="3.20.20.80">
    <property type="entry name" value="Glycosidases"/>
    <property type="match status" value="1"/>
</dbReference>
<dbReference type="InterPro" id="IPR011583">
    <property type="entry name" value="Chitinase_II/V-like_cat"/>
</dbReference>
<dbReference type="EC" id="3.2.1.14" evidence="7"/>
<feature type="signal peptide" evidence="5">
    <location>
        <begin position="1"/>
        <end position="21"/>
    </location>
</feature>
<dbReference type="GO" id="GO:0005576">
    <property type="term" value="C:extracellular region"/>
    <property type="evidence" value="ECO:0007669"/>
    <property type="project" value="TreeGrafter"/>
</dbReference>
<reference evidence="7 8" key="1">
    <citation type="submission" date="2020-06" db="EMBL/GenBank/DDBJ databases">
        <authorList>
            <person name="Li R."/>
            <person name="Bekaert M."/>
        </authorList>
    </citation>
    <scope>NUCLEOTIDE SEQUENCE [LARGE SCALE GENOMIC DNA]</scope>
    <source>
        <strain evidence="8">wild</strain>
    </source>
</reference>
<name>A0A6J8D3F2_MYTCO</name>
<evidence type="ECO:0000256" key="4">
    <source>
        <dbReference type="RuleBase" id="RU004453"/>
    </source>
</evidence>
<dbReference type="InterPro" id="IPR017853">
    <property type="entry name" value="GH"/>
</dbReference>